<dbReference type="Pfam" id="PF13092">
    <property type="entry name" value="CENP-L"/>
    <property type="match status" value="1"/>
</dbReference>
<dbReference type="InterPro" id="IPR025204">
    <property type="entry name" value="CENP-L"/>
</dbReference>
<keyword evidence="6" id="KW-0137">Centromere</keyword>
<evidence type="ECO:0000313" key="7">
    <source>
        <dbReference type="EMBL" id="PUU74648.1"/>
    </source>
</evidence>
<keyword evidence="8" id="KW-1185">Reference proteome</keyword>
<sequence length="299" mass="33041">MSRNPPQSSKPLVHPLYNVTYTIHRLSPLYKFPPRSDFKSHARSLQQILRGDVLRGVRIALDNEDEALGRAGRLKTVTWEVLPSWQTSSEDDEEEAAEEEAGSGVKIEMQYEKTTYTSLLLSSPLGATGLEDGDQEFTELPLLLTRLPKSLRDTLLSYLSTRFDILPLPLALPSSLLQRSMEYYFSHTYSPPKDAQISFATPTTTLKTIAVTIPRDDIAKFCARGKQLPGGGFYAALKHYLRGTMALDAEYLTIAKVACGGFVLGGGAGGKVKIFPPRDVEEHEAVRNLIQELVKAADA</sequence>
<keyword evidence="5" id="KW-0539">Nucleus</keyword>
<comment type="similarity">
    <text evidence="3">Belongs to the CENP-L/IML3 family.</text>
</comment>
<evidence type="ECO:0000256" key="3">
    <source>
        <dbReference type="ARBA" id="ARBA00011060"/>
    </source>
</evidence>
<keyword evidence="4" id="KW-0158">Chromosome</keyword>
<evidence type="ECO:0000313" key="8">
    <source>
        <dbReference type="Proteomes" id="UP000244722"/>
    </source>
</evidence>
<dbReference type="GO" id="GO:0005634">
    <property type="term" value="C:nucleus"/>
    <property type="evidence" value="ECO:0007669"/>
    <property type="project" value="UniProtKB-SubCell"/>
</dbReference>
<accession>A0A2T6ZGM6</accession>
<organism evidence="7 8">
    <name type="scientific">Tuber borchii</name>
    <name type="common">White truffle</name>
    <dbReference type="NCBI Taxonomy" id="42251"/>
    <lineage>
        <taxon>Eukaryota</taxon>
        <taxon>Fungi</taxon>
        <taxon>Dikarya</taxon>
        <taxon>Ascomycota</taxon>
        <taxon>Pezizomycotina</taxon>
        <taxon>Pezizomycetes</taxon>
        <taxon>Pezizales</taxon>
        <taxon>Tuberaceae</taxon>
        <taxon>Tuber</taxon>
    </lineage>
</organism>
<gene>
    <name evidence="7" type="ORF">B9Z19DRAFT_1092247</name>
</gene>
<dbReference type="GO" id="GO:0000775">
    <property type="term" value="C:chromosome, centromeric region"/>
    <property type="evidence" value="ECO:0007669"/>
    <property type="project" value="UniProtKB-SubCell"/>
</dbReference>
<evidence type="ECO:0000256" key="2">
    <source>
        <dbReference type="ARBA" id="ARBA00004584"/>
    </source>
</evidence>
<dbReference type="PANTHER" id="PTHR31740:SF2">
    <property type="entry name" value="CENTROMERE PROTEIN L"/>
    <property type="match status" value="1"/>
</dbReference>
<dbReference type="Proteomes" id="UP000244722">
    <property type="component" value="Unassembled WGS sequence"/>
</dbReference>
<comment type="caution">
    <text evidence="7">The sequence shown here is derived from an EMBL/GenBank/DDBJ whole genome shotgun (WGS) entry which is preliminary data.</text>
</comment>
<evidence type="ECO:0000256" key="6">
    <source>
        <dbReference type="ARBA" id="ARBA00023328"/>
    </source>
</evidence>
<dbReference type="EMBL" id="NESQ01000283">
    <property type="protein sequence ID" value="PUU74648.1"/>
    <property type="molecule type" value="Genomic_DNA"/>
</dbReference>
<dbReference type="PANTHER" id="PTHR31740">
    <property type="entry name" value="CENTROMERE PROTEIN L"/>
    <property type="match status" value="1"/>
</dbReference>
<dbReference type="AlphaFoldDB" id="A0A2T6ZGM6"/>
<evidence type="ECO:0000256" key="5">
    <source>
        <dbReference type="ARBA" id="ARBA00023242"/>
    </source>
</evidence>
<comment type="subcellular location">
    <subcellularLocation>
        <location evidence="2">Chromosome</location>
        <location evidence="2">Centromere</location>
    </subcellularLocation>
    <subcellularLocation>
        <location evidence="1">Nucleus</location>
    </subcellularLocation>
</comment>
<evidence type="ECO:0000256" key="1">
    <source>
        <dbReference type="ARBA" id="ARBA00004123"/>
    </source>
</evidence>
<dbReference type="OrthoDB" id="8864979at2759"/>
<proteinExistence type="inferred from homology"/>
<name>A0A2T6ZGM6_TUBBO</name>
<reference evidence="7 8" key="1">
    <citation type="submission" date="2017-04" db="EMBL/GenBank/DDBJ databases">
        <title>Draft genome sequence of Tuber borchii Vittad., a whitish edible truffle.</title>
        <authorList>
            <consortium name="DOE Joint Genome Institute"/>
            <person name="Murat C."/>
            <person name="Kuo A."/>
            <person name="Barry K.W."/>
            <person name="Clum A."/>
            <person name="Dockter R.B."/>
            <person name="Fauchery L."/>
            <person name="Iotti M."/>
            <person name="Kohler A."/>
            <person name="Labutti K."/>
            <person name="Lindquist E.A."/>
            <person name="Lipzen A."/>
            <person name="Ohm R.A."/>
            <person name="Wang M."/>
            <person name="Grigoriev I.V."/>
            <person name="Zambonelli A."/>
            <person name="Martin F.M."/>
        </authorList>
    </citation>
    <scope>NUCLEOTIDE SEQUENCE [LARGE SCALE GENOMIC DNA]</scope>
    <source>
        <strain evidence="7 8">Tbo3840</strain>
    </source>
</reference>
<evidence type="ECO:0000256" key="4">
    <source>
        <dbReference type="ARBA" id="ARBA00022454"/>
    </source>
</evidence>
<protein>
    <submittedName>
        <fullName evidence="7">Kinetochore complex Sim4 subunit Fta1-domain-containing protein</fullName>
    </submittedName>
</protein>